<dbReference type="EMBL" id="JAQQBS010001429">
    <property type="protein sequence ID" value="KAK0157229.1"/>
    <property type="molecule type" value="Genomic_DNA"/>
</dbReference>
<gene>
    <name evidence="1" type="ORF">PV328_011718</name>
</gene>
<reference evidence="1" key="2">
    <citation type="submission" date="2023-03" db="EMBL/GenBank/DDBJ databases">
        <authorList>
            <person name="Inwood S.N."/>
            <person name="Skelly J.G."/>
            <person name="Guhlin J."/>
            <person name="Harrop T.W.R."/>
            <person name="Goldson S.G."/>
            <person name="Dearden P.K."/>
        </authorList>
    </citation>
    <scope>NUCLEOTIDE SEQUENCE</scope>
    <source>
        <strain evidence="1">Irish</strain>
        <tissue evidence="1">Whole body</tissue>
    </source>
</reference>
<name>A0AA39EUS5_9HYME</name>
<comment type="caution">
    <text evidence="1">The sequence shown here is derived from an EMBL/GenBank/DDBJ whole genome shotgun (WGS) entry which is preliminary data.</text>
</comment>
<sequence>MWRMLSSLGLAKTSRTSPLHFFTPNQLIDHYSTIVATAHSCTIADLEAAFHVTNVVTSQFDLTTIEPIDVVTSWLSRCGLRPLKPGHCDEITTRKKNRIIRLLLQWHEC</sequence>
<reference evidence="1" key="1">
    <citation type="journal article" date="2023" name="bioRxiv">
        <title>Scaffold-level genome assemblies of two parasitoid biocontrol wasps reveal the parthenogenesis mechanism and an associated novel virus.</title>
        <authorList>
            <person name="Inwood S."/>
            <person name="Skelly J."/>
            <person name="Guhlin J."/>
            <person name="Harrop T."/>
            <person name="Goldson S."/>
            <person name="Dearden P."/>
        </authorList>
    </citation>
    <scope>NUCLEOTIDE SEQUENCE</scope>
    <source>
        <strain evidence="1">Irish</strain>
        <tissue evidence="1">Whole body</tissue>
    </source>
</reference>
<proteinExistence type="predicted"/>
<dbReference type="Proteomes" id="UP001168990">
    <property type="component" value="Unassembled WGS sequence"/>
</dbReference>
<evidence type="ECO:0000313" key="1">
    <source>
        <dbReference type="EMBL" id="KAK0157229.1"/>
    </source>
</evidence>
<organism evidence="1 2">
    <name type="scientific">Microctonus aethiopoides</name>
    <dbReference type="NCBI Taxonomy" id="144406"/>
    <lineage>
        <taxon>Eukaryota</taxon>
        <taxon>Metazoa</taxon>
        <taxon>Ecdysozoa</taxon>
        <taxon>Arthropoda</taxon>
        <taxon>Hexapoda</taxon>
        <taxon>Insecta</taxon>
        <taxon>Pterygota</taxon>
        <taxon>Neoptera</taxon>
        <taxon>Endopterygota</taxon>
        <taxon>Hymenoptera</taxon>
        <taxon>Apocrita</taxon>
        <taxon>Ichneumonoidea</taxon>
        <taxon>Braconidae</taxon>
        <taxon>Euphorinae</taxon>
        <taxon>Microctonus</taxon>
    </lineage>
</organism>
<evidence type="ECO:0000313" key="2">
    <source>
        <dbReference type="Proteomes" id="UP001168990"/>
    </source>
</evidence>
<protein>
    <submittedName>
        <fullName evidence="1">Uncharacterized protein</fullName>
    </submittedName>
</protein>
<dbReference type="AlphaFoldDB" id="A0AA39EUS5"/>
<accession>A0AA39EUS5</accession>
<keyword evidence="2" id="KW-1185">Reference proteome</keyword>